<dbReference type="InterPro" id="IPR025777">
    <property type="entry name" value="GMPS_ATP_PPase_dom"/>
</dbReference>
<dbReference type="HAMAP" id="MF_00344">
    <property type="entry name" value="GMP_synthase"/>
    <property type="match status" value="1"/>
</dbReference>
<dbReference type="GO" id="GO:0005829">
    <property type="term" value="C:cytosol"/>
    <property type="evidence" value="ECO:0007669"/>
    <property type="project" value="TreeGrafter"/>
</dbReference>
<dbReference type="Gene3D" id="3.40.50.880">
    <property type="match status" value="1"/>
</dbReference>
<dbReference type="AlphaFoldDB" id="A0A3G1A490"/>
<organism evidence="13 14">
    <name type="scientific">Thermofilum adornatum 1505</name>
    <dbReference type="NCBI Taxonomy" id="697581"/>
    <lineage>
        <taxon>Archaea</taxon>
        <taxon>Thermoproteota</taxon>
        <taxon>Thermoprotei</taxon>
        <taxon>Thermofilales</taxon>
        <taxon>Thermofilaceae</taxon>
        <taxon>Thermofilum</taxon>
    </lineage>
</organism>
<protein>
    <recommendedName>
        <fullName evidence="10">GMP synthase [glutamine-hydrolyzing]</fullName>
        <ecNumber evidence="10">6.3.5.2</ecNumber>
    </recommendedName>
    <alternativeName>
        <fullName evidence="10">GMP synthetase</fullName>
    </alternativeName>
    <alternativeName>
        <fullName evidence="10">Glutamine amidotransferase</fullName>
    </alternativeName>
</protein>
<dbReference type="KEGG" id="tcb:TCARB_0098"/>
<evidence type="ECO:0000313" key="14">
    <source>
        <dbReference type="Proteomes" id="UP000266720"/>
    </source>
</evidence>
<dbReference type="CDD" id="cd01742">
    <property type="entry name" value="GATase1_GMP_Synthase"/>
    <property type="match status" value="1"/>
</dbReference>
<keyword evidence="5 10" id="KW-0332">GMP biosynthesis</keyword>
<dbReference type="InterPro" id="IPR004739">
    <property type="entry name" value="GMP_synth_GATase"/>
</dbReference>
<dbReference type="STRING" id="697581.TCARB_0098"/>
<dbReference type="SUPFAM" id="SSF52317">
    <property type="entry name" value="Class I glutamine amidotransferase-like"/>
    <property type="match status" value="1"/>
</dbReference>
<feature type="domain" description="GMPS ATP-PPase" evidence="12">
    <location>
        <begin position="204"/>
        <end position="398"/>
    </location>
</feature>
<dbReference type="GO" id="GO:0003921">
    <property type="term" value="F:GMP synthase activity"/>
    <property type="evidence" value="ECO:0007669"/>
    <property type="project" value="InterPro"/>
</dbReference>
<feature type="active site" evidence="10">
    <location>
        <position position="179"/>
    </location>
</feature>
<evidence type="ECO:0000313" key="13">
    <source>
        <dbReference type="EMBL" id="AJB41176.1"/>
    </source>
</evidence>
<dbReference type="GO" id="GO:0005524">
    <property type="term" value="F:ATP binding"/>
    <property type="evidence" value="ECO:0007669"/>
    <property type="project" value="UniProtKB-UniRule"/>
</dbReference>
<name>A0A3G1A490_9CREN</name>
<dbReference type="PANTHER" id="PTHR11922">
    <property type="entry name" value="GMP SYNTHASE-RELATED"/>
    <property type="match status" value="1"/>
</dbReference>
<comment type="catalytic activity">
    <reaction evidence="9 10">
        <text>XMP + L-glutamine + ATP + H2O = GMP + L-glutamate + AMP + diphosphate + 2 H(+)</text>
        <dbReference type="Rhea" id="RHEA:11680"/>
        <dbReference type="ChEBI" id="CHEBI:15377"/>
        <dbReference type="ChEBI" id="CHEBI:15378"/>
        <dbReference type="ChEBI" id="CHEBI:29985"/>
        <dbReference type="ChEBI" id="CHEBI:30616"/>
        <dbReference type="ChEBI" id="CHEBI:33019"/>
        <dbReference type="ChEBI" id="CHEBI:57464"/>
        <dbReference type="ChEBI" id="CHEBI:58115"/>
        <dbReference type="ChEBI" id="CHEBI:58359"/>
        <dbReference type="ChEBI" id="CHEBI:456215"/>
        <dbReference type="EC" id="6.3.5.2"/>
    </reaction>
</comment>
<sequence length="523" mass="59147">MHSKNTDYSVVVLDFGGQYAHLIARRIRELNYHSLLLPYDASLEEIQRLNPVAVILSGGPASIYEANAPKPSKEVSHWLLSGEVPVLGICYGHQLLADMLGGEVQRRDEAEYGLSKMNVLQDDELFRGTPKEQTVWMSHRDAVVRLPPDTIRLAETNYSYVAAFRHIAKPIYGVQFHPEVKHTEHGMTILRNFLARITGAQPNWFVEDVVEEKIKELKKKTRGNVLVAVSGGVDSITTATIMLRVFGSNSVHIVFVDTGLLREGEPERVLKTLKSLGFEHIHFVDAKKLFLSRLKGVTDPEEKRKIIAETFREIFVSTVMEVEKKYGQINYLAQGTIYPDRVESGKTSRATAKIKSHHNVVMGQLPGIEILEPLADFYKDEVRKIALKLGIPEEIVYQHPFPGPGLAVRIIGEVTEDKLSILRKATKIVEEEFLKSGWYRKVWQAFPVLLSLKTVGVKGDVRSYEYVVALRVVESEDAMTANFVKLPWELLDRISHRITNEVEGVNRVLYDITNKPPATIEFE</sequence>
<evidence type="ECO:0000256" key="9">
    <source>
        <dbReference type="ARBA" id="ARBA00049404"/>
    </source>
</evidence>
<evidence type="ECO:0000256" key="5">
    <source>
        <dbReference type="ARBA" id="ARBA00022749"/>
    </source>
</evidence>
<feature type="active site" evidence="10">
    <location>
        <position position="177"/>
    </location>
</feature>
<comment type="pathway">
    <text evidence="2 10">Purine metabolism; GMP biosynthesis; GMP from XMP (L-Gln route): step 1/1.</text>
</comment>
<dbReference type="SUPFAM" id="SSF54810">
    <property type="entry name" value="GMP synthetase C-terminal dimerisation domain"/>
    <property type="match status" value="1"/>
</dbReference>
<evidence type="ECO:0000256" key="8">
    <source>
        <dbReference type="ARBA" id="ARBA00022962"/>
    </source>
</evidence>
<dbReference type="InterPro" id="IPR022955">
    <property type="entry name" value="GMP_synthase"/>
</dbReference>
<dbReference type="FunFam" id="3.30.300.10:FF:000002">
    <property type="entry name" value="GMP synthase [glutamine-hydrolyzing]"/>
    <property type="match status" value="1"/>
</dbReference>
<dbReference type="PRINTS" id="PR00096">
    <property type="entry name" value="GATASE"/>
</dbReference>
<keyword evidence="6 10" id="KW-0658">Purine biosynthesis</keyword>
<dbReference type="NCBIfam" id="TIGR00888">
    <property type="entry name" value="guaA_Nterm"/>
    <property type="match status" value="1"/>
</dbReference>
<dbReference type="SUPFAM" id="SSF52402">
    <property type="entry name" value="Adenine nucleotide alpha hydrolases-like"/>
    <property type="match status" value="1"/>
</dbReference>
<comment type="function">
    <text evidence="1 10">Catalyzes the synthesis of GMP from XMP.</text>
</comment>
<dbReference type="EMBL" id="CP007493">
    <property type="protein sequence ID" value="AJB41176.1"/>
    <property type="molecule type" value="Genomic_DNA"/>
</dbReference>
<dbReference type="GeneID" id="25405562"/>
<dbReference type="Proteomes" id="UP000266720">
    <property type="component" value="Chromosome"/>
</dbReference>
<dbReference type="Pfam" id="PF00117">
    <property type="entry name" value="GATase"/>
    <property type="match status" value="1"/>
</dbReference>
<evidence type="ECO:0000256" key="1">
    <source>
        <dbReference type="ARBA" id="ARBA00002332"/>
    </source>
</evidence>
<dbReference type="Gene3D" id="3.40.50.620">
    <property type="entry name" value="HUPs"/>
    <property type="match status" value="1"/>
</dbReference>
<evidence type="ECO:0000256" key="2">
    <source>
        <dbReference type="ARBA" id="ARBA00005153"/>
    </source>
</evidence>
<evidence type="ECO:0000256" key="3">
    <source>
        <dbReference type="ARBA" id="ARBA00022598"/>
    </source>
</evidence>
<keyword evidence="8 10" id="KW-0315">Glutamine amidotransferase</keyword>
<evidence type="ECO:0000256" key="4">
    <source>
        <dbReference type="ARBA" id="ARBA00022741"/>
    </source>
</evidence>
<dbReference type="PROSITE" id="PS51553">
    <property type="entry name" value="GMPS_ATP_PPASE"/>
    <property type="match status" value="1"/>
</dbReference>
<dbReference type="UniPathway" id="UPA00189">
    <property type="reaction ID" value="UER00296"/>
</dbReference>
<dbReference type="InterPro" id="IPR014729">
    <property type="entry name" value="Rossmann-like_a/b/a_fold"/>
</dbReference>
<evidence type="ECO:0000256" key="10">
    <source>
        <dbReference type="HAMAP-Rule" id="MF_00344"/>
    </source>
</evidence>
<evidence type="ECO:0000256" key="6">
    <source>
        <dbReference type="ARBA" id="ARBA00022755"/>
    </source>
</evidence>
<keyword evidence="7 10" id="KW-0067">ATP-binding</keyword>
<dbReference type="Pfam" id="PF00958">
    <property type="entry name" value="GMP_synt_C"/>
    <property type="match status" value="1"/>
</dbReference>
<dbReference type="EC" id="6.3.5.2" evidence="10"/>
<evidence type="ECO:0000256" key="7">
    <source>
        <dbReference type="ARBA" id="ARBA00022840"/>
    </source>
</evidence>
<dbReference type="PROSITE" id="PS51273">
    <property type="entry name" value="GATASE_TYPE_1"/>
    <property type="match status" value="1"/>
</dbReference>
<evidence type="ECO:0000256" key="11">
    <source>
        <dbReference type="PROSITE-ProRule" id="PRU00886"/>
    </source>
</evidence>
<reference evidence="14" key="1">
    <citation type="book" date="2010" name="EXTREMOPHILES" publisher="0:0-0">
        <title>Complete genome sequences of ten hyperthermophilic archaea reveal their metabolic capabilities and possible ecological roles.</title>
        <editorList>
            <person name="?"/>
        </editorList>
        <authorList>
            <person name="Ravin N.V."/>
            <person name="Mardanov A.V."/>
            <person name="Bonch-Osmolovskaya E.A."/>
            <person name="Skryabin K.G."/>
        </authorList>
    </citation>
    <scope>NUCLEOTIDE SEQUENCE [LARGE SCALE GENOMIC DNA]</scope>
    <source>
        <strain evidence="14">1505</strain>
    </source>
</reference>
<gene>
    <name evidence="10" type="primary">guaA</name>
    <name evidence="13" type="ORF">TCARB_0098</name>
</gene>
<dbReference type="NCBIfam" id="TIGR00884">
    <property type="entry name" value="guaA_Cterm"/>
    <property type="match status" value="1"/>
</dbReference>
<keyword evidence="4 10" id="KW-0547">Nucleotide-binding</keyword>
<dbReference type="FunFam" id="3.40.50.880:FF:000001">
    <property type="entry name" value="GMP synthase [glutamine-hydrolyzing]"/>
    <property type="match status" value="1"/>
</dbReference>
<feature type="active site" description="Nucleophile" evidence="10">
    <location>
        <position position="90"/>
    </location>
</feature>
<dbReference type="InterPro" id="IPR017926">
    <property type="entry name" value="GATASE"/>
</dbReference>
<dbReference type="PRINTS" id="PR00097">
    <property type="entry name" value="ANTSNTHASEII"/>
</dbReference>
<dbReference type="InterPro" id="IPR029062">
    <property type="entry name" value="Class_I_gatase-like"/>
</dbReference>
<dbReference type="RefSeq" id="WP_020962687.1">
    <property type="nucleotide sequence ID" value="NZ_CP007493.1"/>
</dbReference>
<feature type="binding site" evidence="11">
    <location>
        <begin position="230"/>
        <end position="236"/>
    </location>
    <ligand>
        <name>ATP</name>
        <dbReference type="ChEBI" id="CHEBI:30616"/>
    </ligand>
</feature>
<dbReference type="NCBIfam" id="NF000848">
    <property type="entry name" value="PRK00074.1"/>
    <property type="match status" value="1"/>
</dbReference>
<accession>A0A3G1A490</accession>
<dbReference type="InterPro" id="IPR001674">
    <property type="entry name" value="GMP_synth_C"/>
</dbReference>
<dbReference type="CDD" id="cd01997">
    <property type="entry name" value="GMP_synthase_C"/>
    <property type="match status" value="1"/>
</dbReference>
<dbReference type="Gene3D" id="3.30.300.10">
    <property type="match status" value="1"/>
</dbReference>
<evidence type="ECO:0000259" key="12">
    <source>
        <dbReference type="PROSITE" id="PS51553"/>
    </source>
</evidence>
<dbReference type="PRINTS" id="PR00099">
    <property type="entry name" value="CPSGATASE"/>
</dbReference>
<proteinExistence type="inferred from homology"/>
<dbReference type="GeneID" id="16573679"/>
<keyword evidence="3 10" id="KW-0436">Ligase</keyword>
<dbReference type="PANTHER" id="PTHR11922:SF2">
    <property type="entry name" value="GMP SYNTHASE [GLUTAMINE-HYDROLYZING]"/>
    <property type="match status" value="1"/>
</dbReference>